<proteinExistence type="predicted"/>
<feature type="compositionally biased region" description="Low complexity" evidence="1">
    <location>
        <begin position="324"/>
        <end position="334"/>
    </location>
</feature>
<feature type="region of interest" description="Disordered" evidence="1">
    <location>
        <begin position="1556"/>
        <end position="1678"/>
    </location>
</feature>
<dbReference type="EMBL" id="JAFJZO010000034">
    <property type="protein sequence ID" value="KAG5493888.1"/>
    <property type="molecule type" value="Genomic_DNA"/>
</dbReference>
<feature type="compositionally biased region" description="Polar residues" evidence="1">
    <location>
        <begin position="1267"/>
        <end position="1277"/>
    </location>
</feature>
<feature type="compositionally biased region" description="Low complexity" evidence="1">
    <location>
        <begin position="522"/>
        <end position="542"/>
    </location>
</feature>
<feature type="region of interest" description="Disordered" evidence="1">
    <location>
        <begin position="199"/>
        <end position="348"/>
    </location>
</feature>
<feature type="compositionally biased region" description="Basic and acidic residues" evidence="1">
    <location>
        <begin position="1767"/>
        <end position="1776"/>
    </location>
</feature>
<feature type="compositionally biased region" description="Low complexity" evidence="1">
    <location>
        <begin position="18"/>
        <end position="37"/>
    </location>
</feature>
<feature type="compositionally biased region" description="Low complexity" evidence="1">
    <location>
        <begin position="494"/>
        <end position="505"/>
    </location>
</feature>
<protein>
    <submittedName>
        <fullName evidence="2">Uncharacterized protein</fullName>
    </submittedName>
</protein>
<feature type="region of interest" description="Disordered" evidence="1">
    <location>
        <begin position="1"/>
        <end position="118"/>
    </location>
</feature>
<dbReference type="GeneID" id="94287843"/>
<name>A0A836IGA1_9TRYP</name>
<sequence length="2405" mass="257521">MDQCAPRLPRLGGHQCSTRRSPTSPPTTLHSPAPASSIHPANRSHSPHRTDRLQIDVGYDDDGVPLATRHPGRFSDSRTVHTGAVPPSSPPRQQQSRSSSQSTAVSASPSAPGDALRASIKDEVLYGSSLRQSSPEAAAAVPREELDLDCVDEKSAEVCDTSGGAAHLQGFFSDRLPKRGLAQIVVPPVTIASAIAAPTSPVSVSSSAATDTPRSILRQPSATGSKTPKVNRRRISFVGVLPASPDRRGDRRDDNKVGEDDSDDYESAEPSLRYDIETPVMSTTATPPRHARKMHSHDVSFLHSDQHSRKGGRGERGQYASSAEPPLSVSVTVPSAPPPPEEEGDEVTLDVASQHCARIPQQQFLRSSERNGDVSRANSPRTRIGGQDDDVLTQPHNRDGTSSVFAAAAVVRRLPPRQRWPSDAYQDDPPTEVSETLRAHRSQRESLDPEDDMGSSRGSRSSDADSSSTGSDDPPQQQPYDSPVKAHPEEWQRSSEWPISSSTSSPHIIQGTHSQPPRHSLSESGGRARSRGGSRNSGGTRSPDQTPSPPLTPREGTEEPSRDSGGHEQHYLNPSRAPGTPPGLSAYRGVSLSTPHNRSCGMQVGGGKRGRASGAADAGALPPRREANPFTSSRNSPSTITDNSSGQSVPDDLPVSVPVAATQEVRREPSPIRDKRHHNSDTRSTVLKHGKPLHKGVPSASIATPLAPSGGAKVRETAAAVTADEPQIYVDPLLHERRHRHRGSGFGNAAQQHLSTLEPVSLRDIMMRQGSPAPQSRHGTPSNQPEGIAILRPPANLRQPYFYHSGGDDHDAPHLLAAKAAAMDALVASSSPLSSGGVPADELVWDVQAAETRVGSSVSPSVSSRPSSEPAPVNPSGHKVFRKKLVVVMRRKRKDSSASESDTVVQMSLLPFKEGAATLPATNTSSPASQQHGRGSSVGALVTENGLVLEKLIDHVKPGRSDSVSPSRRNRTHQPQDQRSDEGAHGHEGGDKHLANDMLSEGDRKRFRRALSALSSRSVSPRMSLSPSATAITARSRSSSTRSPQSRYIASGHGVQSWRCSGSAGDETESHTADAALEGSGRKHRRAVASVSDGPATGLKRTSPSPRLSARSESRFSDERSADRSYSGHRRKSRRRRQHEKPARSCADSFRRSTSAAAMPGAPYRAAQNDEYYGAVNMVEDVEAIAPLPLQEYMGITPMPMQLLPRLVLRSELGVSPSQHHIHHPHSNIDADQHSNGAWPSSGDEVEKSTVQITDGTNIRRHPRPLTLQSSSGTQTDRAARSTLVFGTTRSGMPVLATTPVQRTPTVDQSKGTRSLTQRSNATDPKAQTLPAGVARSSHAPTNGAAGPLLTETVAPIHESNAAPLSPAGDDDDDDVAETPASFVKRVDAPSAAAKPFTGSISALRRGRGHDSTTRDAEADVFGFGTGVQKKETSVDVAETRSQPAAQRHVASKSAALASATSVPLFMPLLTVDSVSQLSNDWQSALRERSSKTKQKAMEQFLIASAEAGAVAAAAVVGAPPPLHLVGPAAEEGPLSAGTLSPPTVSRPLWEMDRGVQHSSTNRRSGVQQVTEQKPAAGYPSPPSLMRSASEREATRVPVRSASSSSAIPPKRRRGVEKRMRAMSTPSRDGDRSASAECHRSNKSAVQPTKAFDAGGSSVVAADSPSKRSGNSETSSEVDHVADVAAAAAAAAVAAAASPAAPSVPAEAQQPVQQDDETKKNGSSSRSRSLLGKAAAENTDTTTAYGASGSAEPLPPPPTFSIVVPETEVRVSHTAEKAASQRKGHHHCERRPQSTSRHSTSVSSRRQSSPPSSKVSCSHRSPKRKKSKKNRKARHSGDDRRRRRKHGHERHGRHSRGSVRTPSTRTGDVSALGLQDDSDLDSDLATSIAFQLSRLQMRREAAGLTGATPPAVLDASTRRSRKKDKFDVTAAGDIDGMIKGKHHRRHRSRSSTKTTKKVSKKTAKRCTDCTEEEGRRDKRERHRSTSSSRPEPLPPPPVQQRSRALYGEVDAARADNVDMLPRFFPKDYGQSRSRYQSARPYFRDGSIYSEGPDEDAGTSRTRYRAAAHSGTHSETTYKTHPRLSHDTSALLRQRPYPASARQRWANAAPGAYRTASRTASAVDEAPLRHRSSSSPSRPSTHWYDYVRNAERDATSRSLSPFPYTYASHIPSLTPHRRSSGIATTAAAAEHGSGRRGGGGSHESAQSASRTSFATYTNRSRQTYEFDDIDDLPKRKYFDDSRRGDADGRGGEVGYGATAAFERHSSRAASTDHGLRAHPSLSSNYKRGHPAVDKKCSNAGDFVVSTAPHASSEERTSAIDRDLSRPLHTGRAETRSALIPPPSPSPLRTPMARSAWQTNNVLVGTSHPDALPIVREHTVTDAQAADDFVCGVKDIIGALQVYKNSI</sequence>
<feature type="compositionally biased region" description="Basic and acidic residues" evidence="1">
    <location>
        <begin position="1110"/>
        <end position="1123"/>
    </location>
</feature>
<feature type="region of interest" description="Disordered" evidence="1">
    <location>
        <begin position="2325"/>
        <end position="2347"/>
    </location>
</feature>
<comment type="caution">
    <text evidence="2">The sequence shown here is derived from an EMBL/GenBank/DDBJ whole genome shotgun (WGS) entry which is preliminary data.</text>
</comment>
<feature type="compositionally biased region" description="Low complexity" evidence="1">
    <location>
        <begin position="1701"/>
        <end position="1713"/>
    </location>
</feature>
<dbReference type="RefSeq" id="XP_067753923.1">
    <property type="nucleotide sequence ID" value="XM_067897766.1"/>
</dbReference>
<evidence type="ECO:0000313" key="2">
    <source>
        <dbReference type="EMBL" id="KAG5493888.1"/>
    </source>
</evidence>
<feature type="region of interest" description="Disordered" evidence="1">
    <location>
        <begin position="2263"/>
        <end position="2290"/>
    </location>
</feature>
<feature type="region of interest" description="Disordered" evidence="1">
    <location>
        <begin position="1398"/>
        <end position="1418"/>
    </location>
</feature>
<feature type="compositionally biased region" description="Basic residues" evidence="1">
    <location>
        <begin position="1939"/>
        <end position="1964"/>
    </location>
</feature>
<reference evidence="2 3" key="1">
    <citation type="submission" date="2021-02" db="EMBL/GenBank/DDBJ databases">
        <title>Porcisia hertigi Genome sequencing and assembly.</title>
        <authorList>
            <person name="Almutairi H."/>
            <person name="Gatherer D."/>
        </authorList>
    </citation>
    <scope>NUCLEOTIDE SEQUENCE [LARGE SCALE GENOMIC DNA]</scope>
    <source>
        <strain evidence="2 3">C119</strain>
    </source>
</reference>
<feature type="compositionally biased region" description="Low complexity" evidence="1">
    <location>
        <begin position="455"/>
        <end position="481"/>
    </location>
</feature>
<feature type="compositionally biased region" description="Basic residues" evidence="1">
    <location>
        <begin position="1127"/>
        <end position="1139"/>
    </location>
</feature>
<feature type="compositionally biased region" description="Polar residues" evidence="1">
    <location>
        <begin position="2205"/>
        <end position="2215"/>
    </location>
</feature>
<feature type="compositionally biased region" description="Low complexity" evidence="1">
    <location>
        <begin position="648"/>
        <end position="659"/>
    </location>
</feature>
<dbReference type="KEGG" id="phet:94287843"/>
<feature type="compositionally biased region" description="Polar residues" evidence="1">
    <location>
        <begin position="629"/>
        <end position="647"/>
    </location>
</feature>
<feature type="region of interest" description="Disordered" evidence="1">
    <location>
        <begin position="918"/>
        <end position="937"/>
    </location>
</feature>
<feature type="region of interest" description="Disordered" evidence="1">
    <location>
        <begin position="1901"/>
        <end position="2002"/>
    </location>
</feature>
<feature type="compositionally biased region" description="Polar residues" evidence="1">
    <location>
        <begin position="920"/>
        <end position="934"/>
    </location>
</feature>
<feature type="compositionally biased region" description="Low complexity" evidence="1">
    <location>
        <begin position="1722"/>
        <end position="1732"/>
    </location>
</feature>
<feature type="compositionally biased region" description="Low complexity" evidence="1">
    <location>
        <begin position="199"/>
        <end position="210"/>
    </location>
</feature>
<feature type="compositionally biased region" description="Low complexity" evidence="1">
    <location>
        <begin position="1012"/>
        <end position="1047"/>
    </location>
</feature>
<feature type="compositionally biased region" description="Basic and acidic residues" evidence="1">
    <location>
        <begin position="1628"/>
        <end position="1640"/>
    </location>
</feature>
<feature type="compositionally biased region" description="Basic and acidic residues" evidence="1">
    <location>
        <begin position="435"/>
        <end position="447"/>
    </location>
</feature>
<feature type="compositionally biased region" description="Basic residues" evidence="1">
    <location>
        <begin position="1780"/>
        <end position="1789"/>
    </location>
</feature>
<feature type="compositionally biased region" description="Low complexity" evidence="1">
    <location>
        <begin position="91"/>
        <end position="112"/>
    </location>
</feature>
<organism evidence="2 3">
    <name type="scientific">Porcisia hertigi</name>
    <dbReference type="NCBI Taxonomy" id="2761500"/>
    <lineage>
        <taxon>Eukaryota</taxon>
        <taxon>Discoba</taxon>
        <taxon>Euglenozoa</taxon>
        <taxon>Kinetoplastea</taxon>
        <taxon>Metakinetoplastina</taxon>
        <taxon>Trypanosomatida</taxon>
        <taxon>Trypanosomatidae</taxon>
        <taxon>Leishmaniinae</taxon>
        <taxon>Porcisia</taxon>
    </lineage>
</organism>
<feature type="region of interest" description="Disordered" evidence="1">
    <location>
        <begin position="1217"/>
        <end position="1348"/>
    </location>
</feature>
<evidence type="ECO:0000256" key="1">
    <source>
        <dbReference type="SAM" id="MobiDB-lite"/>
    </source>
</evidence>
<feature type="region of interest" description="Disordered" evidence="1">
    <location>
        <begin position="1012"/>
        <end position="1162"/>
    </location>
</feature>
<feature type="compositionally biased region" description="Polar residues" evidence="1">
    <location>
        <begin position="1299"/>
        <end position="1323"/>
    </location>
</feature>
<feature type="region of interest" description="Disordered" evidence="1">
    <location>
        <begin position="954"/>
        <end position="996"/>
    </location>
</feature>
<feature type="region of interest" description="Disordered" evidence="1">
    <location>
        <begin position="2169"/>
        <end position="2215"/>
    </location>
</feature>
<feature type="compositionally biased region" description="Basic and acidic residues" evidence="1">
    <location>
        <begin position="484"/>
        <end position="493"/>
    </location>
</feature>
<feature type="compositionally biased region" description="Basic residues" evidence="1">
    <location>
        <begin position="1820"/>
        <end position="1834"/>
    </location>
</feature>
<feature type="compositionally biased region" description="Polar residues" evidence="1">
    <location>
        <begin position="962"/>
        <end position="973"/>
    </location>
</feature>
<feature type="compositionally biased region" description="Basic and acidic residues" evidence="1">
    <location>
        <begin position="555"/>
        <end position="570"/>
    </location>
</feature>
<feature type="compositionally biased region" description="Basic and acidic residues" evidence="1">
    <location>
        <begin position="974"/>
        <end position="995"/>
    </location>
</feature>
<feature type="region of interest" description="Disordered" evidence="1">
    <location>
        <begin position="1701"/>
        <end position="1878"/>
    </location>
</feature>
<feature type="compositionally biased region" description="Polar residues" evidence="1">
    <location>
        <begin position="1557"/>
        <end position="1572"/>
    </location>
</feature>
<dbReference type="Proteomes" id="UP000674318">
    <property type="component" value="Unassembled WGS sequence"/>
</dbReference>
<feature type="compositionally biased region" description="Basic and acidic residues" evidence="1">
    <location>
        <begin position="1409"/>
        <end position="1418"/>
    </location>
</feature>
<evidence type="ECO:0000313" key="3">
    <source>
        <dbReference type="Proteomes" id="UP000674318"/>
    </source>
</evidence>
<feature type="region of interest" description="Disordered" evidence="1">
    <location>
        <begin position="856"/>
        <end position="877"/>
    </location>
</feature>
<gene>
    <name evidence="2" type="ORF">JKF63_01720</name>
</gene>
<dbReference type="OrthoDB" id="267425at2759"/>
<feature type="region of interest" description="Disordered" evidence="1">
    <location>
        <begin position="360"/>
        <end position="709"/>
    </location>
</feature>
<feature type="compositionally biased region" description="Basic and acidic residues" evidence="1">
    <location>
        <begin position="296"/>
        <end position="316"/>
    </location>
</feature>
<feature type="compositionally biased region" description="Basic residues" evidence="1">
    <location>
        <begin position="1841"/>
        <end position="1857"/>
    </location>
</feature>
<feature type="compositionally biased region" description="Polar residues" evidence="1">
    <location>
        <begin position="1858"/>
        <end position="1867"/>
    </location>
</feature>
<feature type="compositionally biased region" description="Low complexity" evidence="1">
    <location>
        <begin position="856"/>
        <end position="871"/>
    </location>
</feature>
<feature type="region of interest" description="Disordered" evidence="1">
    <location>
        <begin position="2107"/>
        <end position="2141"/>
    </location>
</feature>
<feature type="compositionally biased region" description="Low complexity" evidence="1">
    <location>
        <begin position="1596"/>
        <end position="1609"/>
    </location>
</feature>
<feature type="compositionally biased region" description="Polar residues" evidence="1">
    <location>
        <begin position="218"/>
        <end position="228"/>
    </location>
</feature>
<feature type="compositionally biased region" description="Basic and acidic residues" evidence="1">
    <location>
        <begin position="245"/>
        <end position="259"/>
    </location>
</feature>
<accession>A0A836IGA1</accession>
<feature type="region of interest" description="Disordered" evidence="1">
    <location>
        <begin position="769"/>
        <end position="788"/>
    </location>
</feature>
<feature type="compositionally biased region" description="Low complexity" evidence="1">
    <location>
        <begin position="1793"/>
        <end position="1819"/>
    </location>
</feature>
<feature type="compositionally biased region" description="Basic and acidic residues" evidence="1">
    <location>
        <begin position="664"/>
        <end position="673"/>
    </location>
</feature>
<keyword evidence="3" id="KW-1185">Reference proteome</keyword>
<feature type="compositionally biased region" description="Basic and acidic residues" evidence="1">
    <location>
        <begin position="1965"/>
        <end position="1977"/>
    </location>
</feature>
<feature type="compositionally biased region" description="Polar residues" evidence="1">
    <location>
        <begin position="772"/>
        <end position="785"/>
    </location>
</feature>